<organism evidence="2 3">
    <name type="scientific">Actinoplanes cyaneus</name>
    <dbReference type="NCBI Taxonomy" id="52696"/>
    <lineage>
        <taxon>Bacteria</taxon>
        <taxon>Bacillati</taxon>
        <taxon>Actinomycetota</taxon>
        <taxon>Actinomycetes</taxon>
        <taxon>Micromonosporales</taxon>
        <taxon>Micromonosporaceae</taxon>
        <taxon>Actinoplanes</taxon>
    </lineage>
</organism>
<reference evidence="2" key="1">
    <citation type="submission" date="2021-01" db="EMBL/GenBank/DDBJ databases">
        <title>Whole genome shotgun sequence of Actinoplanes cyaneus NBRC 14990.</title>
        <authorList>
            <person name="Komaki H."/>
            <person name="Tamura T."/>
        </authorList>
    </citation>
    <scope>NUCLEOTIDE SEQUENCE</scope>
    <source>
        <strain evidence="2">NBRC 14990</strain>
    </source>
</reference>
<dbReference type="InterPro" id="IPR051411">
    <property type="entry name" value="Polyketide_trans_af380"/>
</dbReference>
<gene>
    <name evidence="2" type="ORF">Acy02nite_58960</name>
</gene>
<sequence>MTETVTFFSDGLRLEGVLRTAPGNRAAVLTGPFSGVKEQVVAEYAERLTAAGITTLAFDHRGFGASEGRRGHEDSQGKLADLRAAVGVLDGYDRALVGICLGAGYAMRAAATDPRVKAVAGIAGAYNSPAWFAERMGHVAYRKALIDMIDRYDEELPAVALDGEAAMPGEEPWSYYSAWIGTPGWENRVTRGSLHSLMTLDVLGVRPLLPPSLIVHGRVDAYCSPELAEAMHADETLWLDSSRHVDLYDVDEHVTRAVGRTVEFLSRTL</sequence>
<accession>A0A919M381</accession>
<feature type="domain" description="Serine aminopeptidase S33" evidence="1">
    <location>
        <begin position="40"/>
        <end position="130"/>
    </location>
</feature>
<protein>
    <recommendedName>
        <fullName evidence="1">Serine aminopeptidase S33 domain-containing protein</fullName>
    </recommendedName>
</protein>
<dbReference type="Gene3D" id="3.40.50.1820">
    <property type="entry name" value="alpha/beta hydrolase"/>
    <property type="match status" value="1"/>
</dbReference>
<evidence type="ECO:0000259" key="1">
    <source>
        <dbReference type="Pfam" id="PF12146"/>
    </source>
</evidence>
<evidence type="ECO:0000313" key="2">
    <source>
        <dbReference type="EMBL" id="GID68015.1"/>
    </source>
</evidence>
<dbReference type="PANTHER" id="PTHR47751:SF1">
    <property type="entry name" value="SUPERFAMILY HYDROLASE, PUTATIVE (AFU_ORTHOLOGUE AFUA_2G16580)-RELATED"/>
    <property type="match status" value="1"/>
</dbReference>
<dbReference type="SUPFAM" id="SSF53474">
    <property type="entry name" value="alpha/beta-Hydrolases"/>
    <property type="match status" value="1"/>
</dbReference>
<dbReference type="AlphaFoldDB" id="A0A919M381"/>
<dbReference type="EMBL" id="BOMH01000043">
    <property type="protein sequence ID" value="GID68015.1"/>
    <property type="molecule type" value="Genomic_DNA"/>
</dbReference>
<keyword evidence="3" id="KW-1185">Reference proteome</keyword>
<evidence type="ECO:0000313" key="3">
    <source>
        <dbReference type="Proteomes" id="UP000619479"/>
    </source>
</evidence>
<dbReference type="Pfam" id="PF12146">
    <property type="entry name" value="Hydrolase_4"/>
    <property type="match status" value="1"/>
</dbReference>
<proteinExistence type="predicted"/>
<dbReference type="RefSeq" id="WP_203746484.1">
    <property type="nucleotide sequence ID" value="NZ_BAAAUC010000037.1"/>
</dbReference>
<dbReference type="InterPro" id="IPR029058">
    <property type="entry name" value="AB_hydrolase_fold"/>
</dbReference>
<comment type="caution">
    <text evidence="2">The sequence shown here is derived from an EMBL/GenBank/DDBJ whole genome shotgun (WGS) entry which is preliminary data.</text>
</comment>
<dbReference type="PANTHER" id="PTHR47751">
    <property type="entry name" value="SUPERFAMILY HYDROLASE, PUTATIVE (AFU_ORTHOLOGUE AFUA_2G16580)-RELATED"/>
    <property type="match status" value="1"/>
</dbReference>
<name>A0A919M381_9ACTN</name>
<dbReference type="InterPro" id="IPR022742">
    <property type="entry name" value="Hydrolase_4"/>
</dbReference>
<dbReference type="Proteomes" id="UP000619479">
    <property type="component" value="Unassembled WGS sequence"/>
</dbReference>
<dbReference type="Gene3D" id="1.10.10.800">
    <property type="match status" value="1"/>
</dbReference>